<reference evidence="1" key="1">
    <citation type="submission" date="2014-11" db="EMBL/GenBank/DDBJ databases">
        <authorList>
            <person name="Amaro Gonzalez C."/>
        </authorList>
    </citation>
    <scope>NUCLEOTIDE SEQUENCE</scope>
</reference>
<reference evidence="1" key="2">
    <citation type="journal article" date="2015" name="Fish Shellfish Immunol.">
        <title>Early steps in the European eel (Anguilla anguilla)-Vibrio vulnificus interaction in the gills: Role of the RtxA13 toxin.</title>
        <authorList>
            <person name="Callol A."/>
            <person name="Pajuelo D."/>
            <person name="Ebbesson L."/>
            <person name="Teles M."/>
            <person name="MacKenzie S."/>
            <person name="Amaro C."/>
        </authorList>
    </citation>
    <scope>NUCLEOTIDE SEQUENCE</scope>
</reference>
<name>A0A0E9QRA1_ANGAN</name>
<dbReference type="EMBL" id="GBXM01089223">
    <property type="protein sequence ID" value="JAH19354.1"/>
    <property type="molecule type" value="Transcribed_RNA"/>
</dbReference>
<organism evidence="1">
    <name type="scientific">Anguilla anguilla</name>
    <name type="common">European freshwater eel</name>
    <name type="synonym">Muraena anguilla</name>
    <dbReference type="NCBI Taxonomy" id="7936"/>
    <lineage>
        <taxon>Eukaryota</taxon>
        <taxon>Metazoa</taxon>
        <taxon>Chordata</taxon>
        <taxon>Craniata</taxon>
        <taxon>Vertebrata</taxon>
        <taxon>Euteleostomi</taxon>
        <taxon>Actinopterygii</taxon>
        <taxon>Neopterygii</taxon>
        <taxon>Teleostei</taxon>
        <taxon>Anguilliformes</taxon>
        <taxon>Anguillidae</taxon>
        <taxon>Anguilla</taxon>
    </lineage>
</organism>
<proteinExistence type="predicted"/>
<dbReference type="AlphaFoldDB" id="A0A0E9QRA1"/>
<accession>A0A0E9QRA1</accession>
<evidence type="ECO:0000313" key="1">
    <source>
        <dbReference type="EMBL" id="JAH19354.1"/>
    </source>
</evidence>
<protein>
    <submittedName>
        <fullName evidence="1">Uncharacterized protein</fullName>
    </submittedName>
</protein>
<sequence>MKKFSNFYIYCKNPFPLPQGWQCVNKCAVSKTGSLTIC</sequence>